<dbReference type="InterPro" id="IPR036259">
    <property type="entry name" value="MFS_trans_sf"/>
</dbReference>
<dbReference type="Proteomes" id="UP000184330">
    <property type="component" value="Unassembled WGS sequence"/>
</dbReference>
<organism evidence="8 9">
    <name type="scientific">Phialocephala subalpina</name>
    <dbReference type="NCBI Taxonomy" id="576137"/>
    <lineage>
        <taxon>Eukaryota</taxon>
        <taxon>Fungi</taxon>
        <taxon>Dikarya</taxon>
        <taxon>Ascomycota</taxon>
        <taxon>Pezizomycotina</taxon>
        <taxon>Leotiomycetes</taxon>
        <taxon>Helotiales</taxon>
        <taxon>Mollisiaceae</taxon>
        <taxon>Phialocephala</taxon>
        <taxon>Phialocephala fortinii species complex</taxon>
    </lineage>
</organism>
<dbReference type="InterPro" id="IPR011701">
    <property type="entry name" value="MFS"/>
</dbReference>
<keyword evidence="2" id="KW-0813">Transport</keyword>
<evidence type="ECO:0000256" key="3">
    <source>
        <dbReference type="ARBA" id="ARBA00022692"/>
    </source>
</evidence>
<evidence type="ECO:0000256" key="6">
    <source>
        <dbReference type="SAM" id="MobiDB-lite"/>
    </source>
</evidence>
<feature type="transmembrane region" description="Helical" evidence="7">
    <location>
        <begin position="58"/>
        <end position="83"/>
    </location>
</feature>
<evidence type="ECO:0008006" key="10">
    <source>
        <dbReference type="Google" id="ProtNLM"/>
    </source>
</evidence>
<evidence type="ECO:0000256" key="5">
    <source>
        <dbReference type="ARBA" id="ARBA00023136"/>
    </source>
</evidence>
<proteinExistence type="predicted"/>
<dbReference type="PANTHER" id="PTHR23502">
    <property type="entry name" value="MAJOR FACILITATOR SUPERFAMILY"/>
    <property type="match status" value="1"/>
</dbReference>
<feature type="transmembrane region" description="Helical" evidence="7">
    <location>
        <begin position="124"/>
        <end position="143"/>
    </location>
</feature>
<feature type="region of interest" description="Disordered" evidence="6">
    <location>
        <begin position="400"/>
        <end position="433"/>
    </location>
</feature>
<dbReference type="PANTHER" id="PTHR23502:SF51">
    <property type="entry name" value="QUINIDINE RESISTANCE PROTEIN 1-RELATED"/>
    <property type="match status" value="1"/>
</dbReference>
<dbReference type="OrthoDB" id="2441642at2759"/>
<evidence type="ECO:0000313" key="8">
    <source>
        <dbReference type="EMBL" id="CZR52217.1"/>
    </source>
</evidence>
<reference evidence="8 9" key="1">
    <citation type="submission" date="2016-03" db="EMBL/GenBank/DDBJ databases">
        <authorList>
            <person name="Ploux O."/>
        </authorList>
    </citation>
    <scope>NUCLEOTIDE SEQUENCE [LARGE SCALE GENOMIC DNA]</scope>
    <source>
        <strain evidence="8 9">UAMH 11012</strain>
    </source>
</reference>
<keyword evidence="5 7" id="KW-0472">Membrane</keyword>
<gene>
    <name evidence="8" type="ORF">PAC_02094</name>
</gene>
<dbReference type="GO" id="GO:0005886">
    <property type="term" value="C:plasma membrane"/>
    <property type="evidence" value="ECO:0007669"/>
    <property type="project" value="TreeGrafter"/>
</dbReference>
<feature type="compositionally biased region" description="Basic and acidic residues" evidence="6">
    <location>
        <begin position="417"/>
        <end position="433"/>
    </location>
</feature>
<evidence type="ECO:0000256" key="2">
    <source>
        <dbReference type="ARBA" id="ARBA00022448"/>
    </source>
</evidence>
<protein>
    <recommendedName>
        <fullName evidence="10">Major facilitator superfamily (MFS) profile domain-containing protein</fullName>
    </recommendedName>
</protein>
<dbReference type="SUPFAM" id="SSF103473">
    <property type="entry name" value="MFS general substrate transporter"/>
    <property type="match status" value="1"/>
</dbReference>
<evidence type="ECO:0000256" key="1">
    <source>
        <dbReference type="ARBA" id="ARBA00004141"/>
    </source>
</evidence>
<evidence type="ECO:0000313" key="9">
    <source>
        <dbReference type="Proteomes" id="UP000184330"/>
    </source>
</evidence>
<dbReference type="GO" id="GO:0022857">
    <property type="term" value="F:transmembrane transporter activity"/>
    <property type="evidence" value="ECO:0007669"/>
    <property type="project" value="InterPro"/>
</dbReference>
<name>A0A1L7WHJ6_9HELO</name>
<dbReference type="Pfam" id="PF07690">
    <property type="entry name" value="MFS_1"/>
    <property type="match status" value="1"/>
</dbReference>
<sequence>MFPPFYKVVEKRAAARSRQHPYACEARISQDEDTLAIEPPSRVALEAPYTIFSRMKTILLVALASMSTCLGPLAANIYYPAIIYLSYAFNVPTNFINLTITVYLVFQCLAPTFVGSISDAIGRCLAYIICFIIYLAADLGLALQDNYAGLMVLRCLQSTDSSGTVALANAVVADIATSSERVIGRLLDQCFGWRSIFWFLVIMSGTLFLILLAIIPETCRAVVCDGSIPPQKWNISLLTYLPAGFSDPILELQSPRNPAPQDGPSTSSAPFRRTTSRSSLLRKPGYKWSFPLSVLGSINIVAYGWALQIQAISTALPVSLILLYFLGFNVSGAFNAFSTLIVDLHPESPGTATVAANLVRCLMGAGTVAGISPLLNNIGTGWANVVRRIRDANMAEAKEGRERIGDLESGGGVSEGTETREKGRAADMRGTKA</sequence>
<evidence type="ECO:0000256" key="4">
    <source>
        <dbReference type="ARBA" id="ARBA00022989"/>
    </source>
</evidence>
<feature type="transmembrane region" description="Helical" evidence="7">
    <location>
        <begin position="318"/>
        <end position="342"/>
    </location>
</feature>
<feature type="transmembrane region" description="Helical" evidence="7">
    <location>
        <begin position="196"/>
        <end position="215"/>
    </location>
</feature>
<keyword evidence="4 7" id="KW-1133">Transmembrane helix</keyword>
<dbReference type="AlphaFoldDB" id="A0A1L7WHJ6"/>
<dbReference type="Gene3D" id="1.20.1720.10">
    <property type="entry name" value="Multidrug resistance protein D"/>
    <property type="match status" value="1"/>
</dbReference>
<accession>A0A1L7WHJ6</accession>
<comment type="subcellular location">
    <subcellularLocation>
        <location evidence="1">Membrane</location>
        <topology evidence="1">Multi-pass membrane protein</topology>
    </subcellularLocation>
</comment>
<keyword evidence="3 7" id="KW-0812">Transmembrane</keyword>
<keyword evidence="9" id="KW-1185">Reference proteome</keyword>
<dbReference type="EMBL" id="FJOG01000002">
    <property type="protein sequence ID" value="CZR52217.1"/>
    <property type="molecule type" value="Genomic_DNA"/>
</dbReference>
<dbReference type="STRING" id="576137.A0A1L7WHJ6"/>
<feature type="transmembrane region" description="Helical" evidence="7">
    <location>
        <begin position="95"/>
        <end position="117"/>
    </location>
</feature>
<evidence type="ECO:0000256" key="7">
    <source>
        <dbReference type="SAM" id="Phobius"/>
    </source>
</evidence>